<accession>F7BRJ9</accession>
<protein>
    <submittedName>
        <fullName evidence="9">GA binding protein transcription factor subunit beta 1</fullName>
    </submittedName>
</protein>
<keyword evidence="8" id="KW-0175">Coiled coil</keyword>
<comment type="subcellular location">
    <subcellularLocation>
        <location evidence="1">Nucleus</location>
    </subcellularLocation>
</comment>
<reference evidence="9" key="2">
    <citation type="submission" date="2011-06" db="UniProtKB">
        <authorList>
            <consortium name="Ensembl"/>
        </authorList>
    </citation>
    <scope>IDENTIFICATION</scope>
</reference>
<gene>
    <name evidence="9" type="primary">gabpb1</name>
</gene>
<evidence type="ECO:0000256" key="7">
    <source>
        <dbReference type="PROSITE-ProRule" id="PRU00023"/>
    </source>
</evidence>
<keyword evidence="5" id="KW-0804">Transcription</keyword>
<dbReference type="Pfam" id="PF12796">
    <property type="entry name" value="Ank_2"/>
    <property type="match status" value="1"/>
</dbReference>
<sequence>MWKLISSVMSLVDLGKKLLEAARAGQDDEVRILMANGAPFTTDWLGTSPLHLAAQYGHYSTTEVLLRAGVSRDARTKVDRTPLHMAASEGHANIVEVLIKHGADINAKDMLKMTALHWATEHNHQEVVELLIKYGADVHSQSKFCKTAFDISVDNGNEDLAEILQIAMQNQINTNPESPDTVTIHTATPQFFIGPGGVVNLTDDSGVSSTVQFGNSSTSVLATLAALAEASAPLSNSSETPVVATEEVVTAESVDGAIQQVVSSGGQQVITIVTDGIHLGSLQSAIPTSGIGQPIIVTMPDGQQVLTVPATDIAEETVISEEPPSKRQCIEIIENRVESAEIEERETLQKQLDEANREAQKYRQQLLKKEQEAEAYRQKLEAMTRLQTNKEVV</sequence>
<feature type="coiled-coil region" evidence="8">
    <location>
        <begin position="330"/>
        <end position="386"/>
    </location>
</feature>
<dbReference type="InterPro" id="IPR036770">
    <property type="entry name" value="Ankyrin_rpt-contain_sf"/>
</dbReference>
<feature type="repeat" description="ANK" evidence="7">
    <location>
        <begin position="78"/>
        <end position="110"/>
    </location>
</feature>
<dbReference type="Ensembl" id="ENSXETT00000035143">
    <property type="protein sequence ID" value="ENSXETP00000035143"/>
    <property type="gene ID" value="ENSXETG00000016116"/>
</dbReference>
<dbReference type="GO" id="GO:0005634">
    <property type="term" value="C:nucleus"/>
    <property type="evidence" value="ECO:0007669"/>
    <property type="project" value="UniProtKB-SubCell"/>
</dbReference>
<dbReference type="PANTHER" id="PTHR24193:SF76">
    <property type="entry name" value="GA-BINDING PROTEIN SUBUNIT BETA-1"/>
    <property type="match status" value="1"/>
</dbReference>
<feature type="repeat" description="ANK" evidence="7">
    <location>
        <begin position="45"/>
        <end position="77"/>
    </location>
</feature>
<evidence type="ECO:0000256" key="4">
    <source>
        <dbReference type="ARBA" id="ARBA00023043"/>
    </source>
</evidence>
<dbReference type="ExpressionAtlas" id="F7BRJ9">
    <property type="expression patterns" value="differential"/>
</dbReference>
<dbReference type="Gene3D" id="1.25.40.20">
    <property type="entry name" value="Ankyrin repeat-containing domain"/>
    <property type="match status" value="1"/>
</dbReference>
<evidence type="ECO:0000256" key="3">
    <source>
        <dbReference type="ARBA" id="ARBA00023015"/>
    </source>
</evidence>
<feature type="repeat" description="ANK" evidence="7">
    <location>
        <begin position="111"/>
        <end position="143"/>
    </location>
</feature>
<dbReference type="Xenbase" id="XB-GENE-993505">
    <property type="gene designation" value="gabpb1"/>
</dbReference>
<keyword evidence="6" id="KW-0539">Nucleus</keyword>
<dbReference type="PROSITE" id="PS50297">
    <property type="entry name" value="ANK_REP_REGION"/>
    <property type="match status" value="3"/>
</dbReference>
<reference evidence="9" key="1">
    <citation type="journal article" date="2010" name="Science">
        <title>The genome of the Western clawed frog Xenopus tropicalis.</title>
        <authorList>
            <person name="Hellsten U."/>
            <person name="Harland R.M."/>
            <person name="Gilchrist M.J."/>
            <person name="Hendrix D."/>
            <person name="Jurka J."/>
            <person name="Kapitonov V."/>
            <person name="Ovcharenko I."/>
            <person name="Putnam N.H."/>
            <person name="Shu S."/>
            <person name="Taher L."/>
            <person name="Blitz I.L."/>
            <person name="Blumberg B."/>
            <person name="Dichmann D.S."/>
            <person name="Dubchak I."/>
            <person name="Amaya E."/>
            <person name="Detter J.C."/>
            <person name="Fletcher R."/>
            <person name="Gerhard D.S."/>
            <person name="Goodstein D."/>
            <person name="Graves T."/>
            <person name="Grigoriev I.V."/>
            <person name="Grimwood J."/>
            <person name="Kawashima T."/>
            <person name="Lindquist E."/>
            <person name="Lucas S.M."/>
            <person name="Mead P.E."/>
            <person name="Mitros T."/>
            <person name="Ogino H."/>
            <person name="Ohta Y."/>
            <person name="Poliakov A.V."/>
            <person name="Pollet N."/>
            <person name="Robert J."/>
            <person name="Salamov A."/>
            <person name="Sater A.K."/>
            <person name="Schmutz J."/>
            <person name="Terry A."/>
            <person name="Vize P.D."/>
            <person name="Warren W.C."/>
            <person name="Wells D."/>
            <person name="Wills A."/>
            <person name="Wilson R.K."/>
            <person name="Zimmerman L.B."/>
            <person name="Zorn A.M."/>
            <person name="Grainger R."/>
            <person name="Grammer T."/>
            <person name="Khokha M.K."/>
            <person name="Richardson P.M."/>
            <person name="Rokhsar D.S."/>
        </authorList>
    </citation>
    <scope>NUCLEOTIDE SEQUENCE [LARGE SCALE GENOMIC DNA]</scope>
    <source>
        <strain evidence="9">Nigerian</strain>
    </source>
</reference>
<name>F7BRJ9_XENTR</name>
<evidence type="ECO:0000256" key="8">
    <source>
        <dbReference type="SAM" id="Coils"/>
    </source>
</evidence>
<proteinExistence type="predicted"/>
<organism evidence="9">
    <name type="scientific">Xenopus tropicalis</name>
    <name type="common">Western clawed frog</name>
    <name type="synonym">Silurana tropicalis</name>
    <dbReference type="NCBI Taxonomy" id="8364"/>
    <lineage>
        <taxon>Eukaryota</taxon>
        <taxon>Metazoa</taxon>
        <taxon>Chordata</taxon>
        <taxon>Craniata</taxon>
        <taxon>Vertebrata</taxon>
        <taxon>Euteleostomi</taxon>
        <taxon>Amphibia</taxon>
        <taxon>Batrachia</taxon>
        <taxon>Anura</taxon>
        <taxon>Pipoidea</taxon>
        <taxon>Pipidae</taxon>
        <taxon>Xenopodinae</taxon>
        <taxon>Xenopus</taxon>
        <taxon>Silurana</taxon>
    </lineage>
</organism>
<dbReference type="PANTHER" id="PTHR24193">
    <property type="entry name" value="ANKYRIN REPEAT PROTEIN"/>
    <property type="match status" value="1"/>
</dbReference>
<dbReference type="AlphaFoldDB" id="F7BRJ9"/>
<keyword evidence="4 7" id="KW-0040">ANK repeat</keyword>
<evidence type="ECO:0000256" key="2">
    <source>
        <dbReference type="ARBA" id="ARBA00022737"/>
    </source>
</evidence>
<evidence type="ECO:0000256" key="1">
    <source>
        <dbReference type="ARBA" id="ARBA00004123"/>
    </source>
</evidence>
<dbReference type="PRINTS" id="PR01415">
    <property type="entry name" value="ANKYRIN"/>
</dbReference>
<dbReference type="FunFam" id="1.25.40.20:FF:000025">
    <property type="entry name" value="GA-binding protein subunit beta-1 isoform X1"/>
    <property type="match status" value="1"/>
</dbReference>
<evidence type="ECO:0000313" key="9">
    <source>
        <dbReference type="Ensembl" id="ENSXETP00000035143"/>
    </source>
</evidence>
<dbReference type="SUPFAM" id="SSF48403">
    <property type="entry name" value="Ankyrin repeat"/>
    <property type="match status" value="1"/>
</dbReference>
<evidence type="ECO:0000256" key="6">
    <source>
        <dbReference type="ARBA" id="ARBA00023242"/>
    </source>
</evidence>
<keyword evidence="2" id="KW-0677">Repeat</keyword>
<evidence type="ECO:0000256" key="5">
    <source>
        <dbReference type="ARBA" id="ARBA00023163"/>
    </source>
</evidence>
<dbReference type="PROSITE" id="PS50088">
    <property type="entry name" value="ANK_REPEAT"/>
    <property type="match status" value="3"/>
</dbReference>
<dbReference type="InterPro" id="IPR002110">
    <property type="entry name" value="Ankyrin_rpt"/>
</dbReference>
<dbReference type="SMART" id="SM00248">
    <property type="entry name" value="ANK"/>
    <property type="match status" value="4"/>
</dbReference>
<keyword evidence="3" id="KW-0805">Transcription regulation</keyword>
<dbReference type="InterPro" id="IPR050663">
    <property type="entry name" value="Ankyrin-SOCS_Box"/>
</dbReference>
<dbReference type="Bgee" id="ENSXETG00000016116">
    <property type="expression patterns" value="Expressed in skeletal muscle tissue and 12 other cell types or tissues"/>
</dbReference>
<dbReference type="GeneTree" id="ENSGT00940000157875"/>